<dbReference type="Pfam" id="PF00455">
    <property type="entry name" value="DeoRC"/>
    <property type="match status" value="1"/>
</dbReference>
<keyword evidence="2" id="KW-0238">DNA-binding</keyword>
<dbReference type="PROSITE" id="PS00894">
    <property type="entry name" value="HTH_DEOR_1"/>
    <property type="match status" value="1"/>
</dbReference>
<organism evidence="5">
    <name type="scientific">Microvirga ossetica</name>
    <dbReference type="NCBI Taxonomy" id="1882682"/>
    <lineage>
        <taxon>Bacteria</taxon>
        <taxon>Pseudomonadati</taxon>
        <taxon>Pseudomonadota</taxon>
        <taxon>Alphaproteobacteria</taxon>
        <taxon>Hyphomicrobiales</taxon>
        <taxon>Methylobacteriaceae</taxon>
        <taxon>Microvirga</taxon>
    </lineage>
</organism>
<evidence type="ECO:0000313" key="5">
    <source>
        <dbReference type="EMBL" id="ANY78523.1"/>
    </source>
</evidence>
<proteinExistence type="predicted"/>
<reference evidence="5" key="1">
    <citation type="submission" date="2016-07" db="EMBL/GenBank/DDBJ databases">
        <title>Microvirga ossetica sp. nov. a new species of rhizobia isolated from root nodules of the legume species Vicia alpestris Steven originated from North Ossetia region in the Caucasus.</title>
        <authorList>
            <person name="Safronova V.I."/>
            <person name="Kuznetsova I.G."/>
            <person name="Sazanova A.L."/>
            <person name="Belimov A."/>
            <person name="Andronov E."/>
            <person name="Osledkin Y.S."/>
            <person name="Onishchuk O.P."/>
            <person name="Kurchak O.N."/>
            <person name="Shaposhnikov A.I."/>
            <person name="Willems A."/>
            <person name="Tikhonovich I.A."/>
        </authorList>
    </citation>
    <scope>NUCLEOTIDE SEQUENCE [LARGE SCALE GENOMIC DNA]</scope>
    <source>
        <strain evidence="5">V5/3M</strain>
    </source>
</reference>
<name>A0A1B2EEY4_9HYPH</name>
<dbReference type="SMART" id="SM01134">
    <property type="entry name" value="DeoRC"/>
    <property type="match status" value="1"/>
</dbReference>
<evidence type="ECO:0000259" key="4">
    <source>
        <dbReference type="PROSITE" id="PS51000"/>
    </source>
</evidence>
<dbReference type="InterPro" id="IPR014036">
    <property type="entry name" value="DeoR-like_C"/>
</dbReference>
<dbReference type="GO" id="GO:0003700">
    <property type="term" value="F:DNA-binding transcription factor activity"/>
    <property type="evidence" value="ECO:0007669"/>
    <property type="project" value="InterPro"/>
</dbReference>
<dbReference type="InterPro" id="IPR036388">
    <property type="entry name" value="WH-like_DNA-bd_sf"/>
</dbReference>
<dbReference type="KEGG" id="moc:BB934_10045"/>
<dbReference type="PROSITE" id="PS51000">
    <property type="entry name" value="HTH_DEOR_2"/>
    <property type="match status" value="1"/>
</dbReference>
<feature type="domain" description="HTH deoR-type" evidence="4">
    <location>
        <begin position="14"/>
        <end position="69"/>
    </location>
</feature>
<evidence type="ECO:0000256" key="3">
    <source>
        <dbReference type="ARBA" id="ARBA00023163"/>
    </source>
</evidence>
<dbReference type="OrthoDB" id="9814815at2"/>
<dbReference type="GO" id="GO:0003677">
    <property type="term" value="F:DNA binding"/>
    <property type="evidence" value="ECO:0007669"/>
    <property type="project" value="UniProtKB-KW"/>
</dbReference>
<evidence type="ECO:0000256" key="2">
    <source>
        <dbReference type="ARBA" id="ARBA00023125"/>
    </source>
</evidence>
<dbReference type="SUPFAM" id="SSF46785">
    <property type="entry name" value="Winged helix' DNA-binding domain"/>
    <property type="match status" value="1"/>
</dbReference>
<sequence>MSARLSTKATKLPAEERRRHIIESIERLGGTPVMNLAQEHGVTSQTIRRDLQELESRGLIQKSHGVALPGPGSTAIAYKDRNAHQTELKRRLMAPLAEFIHPGSTIYVGLGTTFNSIHEILRDRSRLIVATSNLGVAYACTFNTMVTLYLFGGYVRRNDTAILAATGGGLGNTFKFDLAILGANAVDEDGAVLAHDPLEVAFVQEVIAASRQVIFVVQADKFGGRAPHAISHLCHASVLITNCDPRSKLKDPTILDATRVVQVK</sequence>
<dbReference type="InterPro" id="IPR036390">
    <property type="entry name" value="WH_DNA-bd_sf"/>
</dbReference>
<dbReference type="Gene3D" id="3.40.50.1360">
    <property type="match status" value="1"/>
</dbReference>
<dbReference type="PANTHER" id="PTHR30363:SF44">
    <property type="entry name" value="AGA OPERON TRANSCRIPTIONAL REPRESSOR-RELATED"/>
    <property type="match status" value="1"/>
</dbReference>
<keyword evidence="3" id="KW-0804">Transcription</keyword>
<dbReference type="AlphaFoldDB" id="A0A1B2EEY4"/>
<dbReference type="Pfam" id="PF08220">
    <property type="entry name" value="HTH_DeoR"/>
    <property type="match status" value="1"/>
</dbReference>
<dbReference type="PANTHER" id="PTHR30363">
    <property type="entry name" value="HTH-TYPE TRANSCRIPTIONAL REGULATOR SRLR-RELATED"/>
    <property type="match status" value="1"/>
</dbReference>
<protein>
    <recommendedName>
        <fullName evidence="4">HTH deoR-type domain-containing protein</fullName>
    </recommendedName>
</protein>
<dbReference type="SUPFAM" id="SSF100950">
    <property type="entry name" value="NagB/RpiA/CoA transferase-like"/>
    <property type="match status" value="1"/>
</dbReference>
<gene>
    <name evidence="5" type="ORF">BB934_10045</name>
</gene>
<dbReference type="EMBL" id="CP016616">
    <property type="protein sequence ID" value="ANY78523.1"/>
    <property type="molecule type" value="Genomic_DNA"/>
</dbReference>
<dbReference type="InterPro" id="IPR050313">
    <property type="entry name" value="Carb_Metab_HTH_regulators"/>
</dbReference>
<evidence type="ECO:0000256" key="1">
    <source>
        <dbReference type="ARBA" id="ARBA00023015"/>
    </source>
</evidence>
<dbReference type="InterPro" id="IPR018356">
    <property type="entry name" value="Tscrpt_reg_HTH_DeoR_CS"/>
</dbReference>
<dbReference type="InterPro" id="IPR001034">
    <property type="entry name" value="DeoR_HTH"/>
</dbReference>
<dbReference type="Gene3D" id="1.10.10.10">
    <property type="entry name" value="Winged helix-like DNA-binding domain superfamily/Winged helix DNA-binding domain"/>
    <property type="match status" value="1"/>
</dbReference>
<dbReference type="InterPro" id="IPR037171">
    <property type="entry name" value="NagB/RpiA_transferase-like"/>
</dbReference>
<keyword evidence="1" id="KW-0805">Transcription regulation</keyword>
<accession>A0A1B2EEY4</accession>
<dbReference type="RefSeq" id="WP_099509520.1">
    <property type="nucleotide sequence ID" value="NZ_CP016616.1"/>
</dbReference>
<dbReference type="SMART" id="SM00420">
    <property type="entry name" value="HTH_DEOR"/>
    <property type="match status" value="1"/>
</dbReference>
<dbReference type="PRINTS" id="PR00037">
    <property type="entry name" value="HTHLACR"/>
</dbReference>